<dbReference type="SMART" id="SM00387">
    <property type="entry name" value="HATPase_c"/>
    <property type="match status" value="1"/>
</dbReference>
<dbReference type="Proteomes" id="UP000325155">
    <property type="component" value="Chromosome"/>
</dbReference>
<dbReference type="AlphaFoldDB" id="A0A5C0UDW8"/>
<evidence type="ECO:0000259" key="5">
    <source>
        <dbReference type="PROSITE" id="PS50109"/>
    </source>
</evidence>
<evidence type="ECO:0000313" key="7">
    <source>
        <dbReference type="EMBL" id="QEK38265.1"/>
    </source>
</evidence>
<dbReference type="PROSITE" id="PS50110">
    <property type="entry name" value="RESPONSE_REGULATORY"/>
    <property type="match status" value="1"/>
</dbReference>
<dbReference type="EMBL" id="CP043315">
    <property type="protein sequence ID" value="QEK38265.1"/>
    <property type="molecule type" value="Genomic_DNA"/>
</dbReference>
<dbReference type="SUPFAM" id="SSF52172">
    <property type="entry name" value="CheY-like"/>
    <property type="match status" value="1"/>
</dbReference>
<dbReference type="InterPro" id="IPR011006">
    <property type="entry name" value="CheY-like_superfamily"/>
</dbReference>
<evidence type="ECO:0000256" key="3">
    <source>
        <dbReference type="ARBA" id="ARBA00022553"/>
    </source>
</evidence>
<name>A0A5C0UDW8_9PROT</name>
<evidence type="ECO:0000259" key="6">
    <source>
        <dbReference type="PROSITE" id="PS50110"/>
    </source>
</evidence>
<evidence type="ECO:0000313" key="8">
    <source>
        <dbReference type="Proteomes" id="UP000325155"/>
    </source>
</evidence>
<dbReference type="SMART" id="SM00448">
    <property type="entry name" value="REC"/>
    <property type="match status" value="1"/>
</dbReference>
<gene>
    <name evidence="7" type="ORF">FZC35_02740</name>
</gene>
<dbReference type="Pfam" id="PF02518">
    <property type="entry name" value="HATPase_c"/>
    <property type="match status" value="1"/>
</dbReference>
<keyword evidence="3 4" id="KW-0597">Phosphoprotein</keyword>
<dbReference type="PROSITE" id="PS50109">
    <property type="entry name" value="HIS_KIN"/>
    <property type="match status" value="1"/>
</dbReference>
<dbReference type="InterPro" id="IPR036097">
    <property type="entry name" value="HisK_dim/P_sf"/>
</dbReference>
<dbReference type="PRINTS" id="PR00344">
    <property type="entry name" value="BCTRLSENSOR"/>
</dbReference>
<reference evidence="7 8" key="1">
    <citation type="submission" date="2019-08" db="EMBL/GenBank/DDBJ databases">
        <title>Highly reduced genomes of protist endosymbionts show evolutionary convergence.</title>
        <authorList>
            <person name="George E."/>
            <person name="Husnik F."/>
            <person name="Tashyreva D."/>
            <person name="Prokopchuk G."/>
            <person name="Horak A."/>
            <person name="Kwong W.K."/>
            <person name="Lukes J."/>
            <person name="Keeling P.J."/>
        </authorList>
    </citation>
    <scope>NUCLEOTIDE SEQUENCE [LARGE SCALE GENOMIC DNA]</scope>
    <source>
        <strain evidence="7">1605</strain>
    </source>
</reference>
<dbReference type="SUPFAM" id="SSF55874">
    <property type="entry name" value="ATPase domain of HSP90 chaperone/DNA topoisomerase II/histidine kinase"/>
    <property type="match status" value="1"/>
</dbReference>
<dbReference type="InterPro" id="IPR005467">
    <property type="entry name" value="His_kinase_dom"/>
</dbReference>
<dbReference type="InterPro" id="IPR003661">
    <property type="entry name" value="HisK_dim/P_dom"/>
</dbReference>
<feature type="domain" description="Response regulatory" evidence="6">
    <location>
        <begin position="432"/>
        <end position="549"/>
    </location>
</feature>
<protein>
    <recommendedName>
        <fullName evidence="2">histidine kinase</fullName>
        <ecNumber evidence="2">2.7.13.3</ecNumber>
    </recommendedName>
</protein>
<dbReference type="Gene3D" id="3.30.565.10">
    <property type="entry name" value="Histidine kinase-like ATPase, C-terminal domain"/>
    <property type="match status" value="1"/>
</dbReference>
<sequence length="549" mass="62925">MIKNMINWFCFANRNRYHNCFTYPCAIVSKKGKLLDFNREFKIIFDGEINETFSNIVEISHDHDKIITEKFNNKWELNYLQISKKEYHVVFFPYTNDNFLADIPSPLAVIDNDGNIVHFNAELQKYFNTAVEKQNLSNLFNFNPNILKAVEMSSEVNLDNDKTVLVKYKPTNCSTWIMSFTDKSEINEIKYKMINAQHLQSLGQLIAGISHDFNNMFTATSGFCEILIEKTKNTEIHEEVEEIMRHIQNAQDLSKQLVKFVSNNNIENCNPYNVMSDLSRIASKLVDENIQTEFDLRETNHNIQMSSSSLERIIINMIINSKDAMKDTGNIKISLREDRLDGDNYVVVSVSDNGCGIPKEYQRKVFDPFFSTKENGTGLGLSNIAKIVKNVNGKIDIQSNKDGTSISIFLPVVRIKKQETKKSEKVVTESKKILIVEDEAGIRKIICHALKKKGHKITEAHNGAIALEKLKKQANEDDEFDLMITDASLPELHGGRLSMEAKKLFPHLKILVISGYDEDTVKAQFLDYDEFLPKPFTITQLSEKVQEMQ</sequence>
<feature type="domain" description="Histidine kinase" evidence="5">
    <location>
        <begin position="208"/>
        <end position="414"/>
    </location>
</feature>
<keyword evidence="8" id="KW-1185">Reference proteome</keyword>
<feature type="modified residue" description="4-aspartylphosphate" evidence="4">
    <location>
        <position position="486"/>
    </location>
</feature>
<dbReference type="PANTHER" id="PTHR43065:SF42">
    <property type="entry name" value="TWO-COMPONENT SENSOR PPRA"/>
    <property type="match status" value="1"/>
</dbReference>
<dbReference type="PANTHER" id="PTHR43065">
    <property type="entry name" value="SENSOR HISTIDINE KINASE"/>
    <property type="match status" value="1"/>
</dbReference>
<dbReference type="InterPro" id="IPR036890">
    <property type="entry name" value="HATPase_C_sf"/>
</dbReference>
<dbReference type="KEGG" id="cip:FZC35_02740"/>
<dbReference type="SUPFAM" id="SSF47384">
    <property type="entry name" value="Homodimeric domain of signal transducing histidine kinase"/>
    <property type="match status" value="1"/>
</dbReference>
<evidence type="ECO:0000256" key="4">
    <source>
        <dbReference type="PROSITE-ProRule" id="PRU00169"/>
    </source>
</evidence>
<dbReference type="InterPro" id="IPR001789">
    <property type="entry name" value="Sig_transdc_resp-reg_receiver"/>
</dbReference>
<dbReference type="GO" id="GO:0000155">
    <property type="term" value="F:phosphorelay sensor kinase activity"/>
    <property type="evidence" value="ECO:0007669"/>
    <property type="project" value="InterPro"/>
</dbReference>
<dbReference type="Pfam" id="PF00512">
    <property type="entry name" value="HisKA"/>
    <property type="match status" value="1"/>
</dbReference>
<proteinExistence type="predicted"/>
<dbReference type="Gene3D" id="3.40.50.2300">
    <property type="match status" value="1"/>
</dbReference>
<dbReference type="Pfam" id="PF00072">
    <property type="entry name" value="Response_reg"/>
    <property type="match status" value="1"/>
</dbReference>
<dbReference type="EC" id="2.7.13.3" evidence="2"/>
<evidence type="ECO:0000256" key="2">
    <source>
        <dbReference type="ARBA" id="ARBA00012438"/>
    </source>
</evidence>
<organism evidence="7 8">
    <name type="scientific">Candidatus Cytomitobacter indipagum</name>
    <dbReference type="NCBI Taxonomy" id="2601575"/>
    <lineage>
        <taxon>Bacteria</taxon>
        <taxon>Pseudomonadati</taxon>
        <taxon>Pseudomonadota</taxon>
        <taxon>Alphaproteobacteria</taxon>
        <taxon>Holosporales</taxon>
        <taxon>Holosporaceae</taxon>
        <taxon>Candidatus Cytomitobacter</taxon>
    </lineage>
</organism>
<dbReference type="Gene3D" id="1.10.287.130">
    <property type="match status" value="1"/>
</dbReference>
<comment type="catalytic activity">
    <reaction evidence="1">
        <text>ATP + protein L-histidine = ADP + protein N-phospho-L-histidine.</text>
        <dbReference type="EC" id="2.7.13.3"/>
    </reaction>
</comment>
<dbReference type="InterPro" id="IPR004358">
    <property type="entry name" value="Sig_transdc_His_kin-like_C"/>
</dbReference>
<dbReference type="InterPro" id="IPR003594">
    <property type="entry name" value="HATPase_dom"/>
</dbReference>
<accession>A0A5C0UDW8</accession>
<dbReference type="OrthoDB" id="9796100at2"/>
<evidence type="ECO:0000256" key="1">
    <source>
        <dbReference type="ARBA" id="ARBA00000085"/>
    </source>
</evidence>